<comment type="caution">
    <text evidence="1">The sequence shown here is derived from an EMBL/GenBank/DDBJ whole genome shotgun (WGS) entry which is preliminary data.</text>
</comment>
<dbReference type="Proteomes" id="UP000252187">
    <property type="component" value="Unassembled WGS sequence"/>
</dbReference>
<evidence type="ECO:0000313" key="1">
    <source>
        <dbReference type="EMBL" id="RBA30139.1"/>
    </source>
</evidence>
<name>A0A365P668_9ACTN</name>
<accession>A0A365P668</accession>
<dbReference type="Gene3D" id="3.30.70.100">
    <property type="match status" value="1"/>
</dbReference>
<protein>
    <submittedName>
        <fullName evidence="1">Uncharacterized protein</fullName>
    </submittedName>
</protein>
<dbReference type="GO" id="GO:0046872">
    <property type="term" value="F:metal ion binding"/>
    <property type="evidence" value="ECO:0007669"/>
    <property type="project" value="InterPro"/>
</dbReference>
<evidence type="ECO:0000313" key="2">
    <source>
        <dbReference type="Proteomes" id="UP000252187"/>
    </source>
</evidence>
<sequence length="105" mass="11640">MSYTVRGLTCGECIARMIEHLWGLPEVEGVSVDLIKDGQSVITIRSSPENSLAQTLTAVEQVGFELTGRMELTGHWPGLHGALHPDEMTRRTRLQKLGLVEGDRR</sequence>
<gene>
    <name evidence="1" type="ORF">DQ226_17760</name>
</gene>
<organism evidence="1 2">
    <name type="scientific">Dietzia maris</name>
    <dbReference type="NCBI Taxonomy" id="37915"/>
    <lineage>
        <taxon>Bacteria</taxon>
        <taxon>Bacillati</taxon>
        <taxon>Actinomycetota</taxon>
        <taxon>Actinomycetes</taxon>
        <taxon>Mycobacteriales</taxon>
        <taxon>Dietziaceae</taxon>
        <taxon>Dietzia</taxon>
    </lineage>
</organism>
<dbReference type="CDD" id="cd00371">
    <property type="entry name" value="HMA"/>
    <property type="match status" value="1"/>
</dbReference>
<reference evidence="1 2" key="1">
    <citation type="submission" date="2018-06" db="EMBL/GenBank/DDBJ databases">
        <title>Whole genome sequencing of four bacterial strains from South Shetland trench revealing bio-synthetic gene clusters.</title>
        <authorList>
            <person name="Abdel-Mageed W.M."/>
            <person name="Lehri B."/>
            <person name="Jarmusch S.A."/>
            <person name="Miranda K."/>
            <person name="Goodfellow M."/>
            <person name="Jaspars M."/>
            <person name="Karlyshev A.V."/>
        </authorList>
    </citation>
    <scope>NUCLEOTIDE SEQUENCE [LARGE SCALE GENOMIC DNA]</scope>
    <source>
        <strain evidence="1 2">SST1</strain>
    </source>
</reference>
<dbReference type="SUPFAM" id="SSF55008">
    <property type="entry name" value="HMA, heavy metal-associated domain"/>
    <property type="match status" value="1"/>
</dbReference>
<dbReference type="EMBL" id="QNTT01000095">
    <property type="protein sequence ID" value="RBA30139.1"/>
    <property type="molecule type" value="Genomic_DNA"/>
</dbReference>
<proteinExistence type="predicted"/>
<dbReference type="InterPro" id="IPR036163">
    <property type="entry name" value="HMA_dom_sf"/>
</dbReference>
<dbReference type="AlphaFoldDB" id="A0A365P668"/>
<dbReference type="InterPro" id="IPR006121">
    <property type="entry name" value="HMA_dom"/>
</dbReference>